<evidence type="ECO:0000313" key="1">
    <source>
        <dbReference type="EMBL" id="KTS82491.1"/>
    </source>
</evidence>
<keyword evidence="1" id="KW-0645">Protease</keyword>
<organism evidence="1 2">
    <name type="scientific">Paenibacillus jamilae</name>
    <dbReference type="NCBI Taxonomy" id="114136"/>
    <lineage>
        <taxon>Bacteria</taxon>
        <taxon>Bacillati</taxon>
        <taxon>Bacillota</taxon>
        <taxon>Bacilli</taxon>
        <taxon>Bacillales</taxon>
        <taxon>Paenibacillaceae</taxon>
        <taxon>Paenibacillus</taxon>
    </lineage>
</organism>
<name>A0ACC4ZV24_9BACL</name>
<gene>
    <name evidence="1" type="ORF">NS115_11465</name>
</gene>
<protein>
    <submittedName>
        <fullName evidence="1">Aspartyl protease</fullName>
    </submittedName>
</protein>
<sequence length="129" mass="14534">MKIEYRDGLLFTEITVHFNGKKKVINNIVIDTGASHTLIAQDEVDDIGIQVGLEDEIVTSYGIGGKEHAFSKQVEGIQLGDYVIRDIPIDFTIFKYHNINGLLGLDILVEGKFNVDLDNFRLHRSFVNL</sequence>
<evidence type="ECO:0000313" key="2">
    <source>
        <dbReference type="Proteomes" id="UP000074866"/>
    </source>
</evidence>
<accession>A0ACC4ZV24</accession>
<proteinExistence type="predicted"/>
<dbReference type="Proteomes" id="UP000074866">
    <property type="component" value="Unassembled WGS sequence"/>
</dbReference>
<reference evidence="1 2" key="1">
    <citation type="journal article" date="2016" name="Front. Microbiol.">
        <title>Genomic Resource of Rice Seed Associated Bacteria.</title>
        <authorList>
            <person name="Midha S."/>
            <person name="Bansal K."/>
            <person name="Sharma S."/>
            <person name="Kumar N."/>
            <person name="Patil P.P."/>
            <person name="Chaudhry V."/>
            <person name="Patil P.B."/>
        </authorList>
    </citation>
    <scope>NUCLEOTIDE SEQUENCE [LARGE SCALE GENOMIC DNA]</scope>
    <source>
        <strain evidence="1 2">NS115</strain>
    </source>
</reference>
<dbReference type="EMBL" id="LDRX01000047">
    <property type="protein sequence ID" value="KTS82491.1"/>
    <property type="molecule type" value="Genomic_DNA"/>
</dbReference>
<comment type="caution">
    <text evidence="1">The sequence shown here is derived from an EMBL/GenBank/DDBJ whole genome shotgun (WGS) entry which is preliminary data.</text>
</comment>
<keyword evidence="2" id="KW-1185">Reference proteome</keyword>
<keyword evidence="1" id="KW-0378">Hydrolase</keyword>